<evidence type="ECO:0008006" key="3">
    <source>
        <dbReference type="Google" id="ProtNLM"/>
    </source>
</evidence>
<dbReference type="PANTHER" id="PTHR38471">
    <property type="entry name" value="FOUR HELIX BUNDLE PROTEIN"/>
    <property type="match status" value="1"/>
</dbReference>
<sequence>MFKFETLEVWKKSVEFANLMIEIADCIPRNYQYSFGDQLRRAGLSVPNCIAEGNGRRSTKESNQLYNVSKGSVYECINIIIILDMRKLIDWSIFDKRKVYKLAEEIAKMLTGLMRRK</sequence>
<gene>
    <name evidence="1" type="ORF">A2V80_02020</name>
</gene>
<evidence type="ECO:0000313" key="1">
    <source>
        <dbReference type="EMBL" id="OGM14247.1"/>
    </source>
</evidence>
<reference evidence="1 2" key="1">
    <citation type="journal article" date="2016" name="Nat. Commun.">
        <title>Thousands of microbial genomes shed light on interconnected biogeochemical processes in an aquifer system.</title>
        <authorList>
            <person name="Anantharaman K."/>
            <person name="Brown C.T."/>
            <person name="Hug L.A."/>
            <person name="Sharon I."/>
            <person name="Castelle C.J."/>
            <person name="Probst A.J."/>
            <person name="Thomas B.C."/>
            <person name="Singh A."/>
            <person name="Wilkins M.J."/>
            <person name="Karaoz U."/>
            <person name="Brodie E.L."/>
            <person name="Williams K.H."/>
            <person name="Hubbard S.S."/>
            <person name="Banfield J.F."/>
        </authorList>
    </citation>
    <scope>NUCLEOTIDE SEQUENCE [LARGE SCALE GENOMIC DNA]</scope>
</reference>
<dbReference type="InterPro" id="IPR036583">
    <property type="entry name" value="23S_rRNA_IVS_sf"/>
</dbReference>
<dbReference type="AlphaFoldDB" id="A0A1F7XGX0"/>
<dbReference type="EMBL" id="MGFU01000007">
    <property type="protein sequence ID" value="OGM14247.1"/>
    <property type="molecule type" value="Genomic_DNA"/>
</dbReference>
<proteinExistence type="predicted"/>
<dbReference type="CDD" id="cd16377">
    <property type="entry name" value="23S_rRNA_IVP_like"/>
    <property type="match status" value="1"/>
</dbReference>
<dbReference type="InterPro" id="IPR012657">
    <property type="entry name" value="23S_rRNA-intervening_sequence"/>
</dbReference>
<accession>A0A1F7XGX0</accession>
<dbReference type="NCBIfam" id="TIGR02436">
    <property type="entry name" value="four helix bundle protein"/>
    <property type="match status" value="1"/>
</dbReference>
<protein>
    <recommendedName>
        <fullName evidence="3">Four helix bundle protein</fullName>
    </recommendedName>
</protein>
<comment type="caution">
    <text evidence="1">The sequence shown here is derived from an EMBL/GenBank/DDBJ whole genome shotgun (WGS) entry which is preliminary data.</text>
</comment>
<dbReference type="Proteomes" id="UP000179013">
    <property type="component" value="Unassembled WGS sequence"/>
</dbReference>
<dbReference type="SUPFAM" id="SSF158446">
    <property type="entry name" value="IVS-encoded protein-like"/>
    <property type="match status" value="1"/>
</dbReference>
<dbReference type="Gene3D" id="1.20.1440.60">
    <property type="entry name" value="23S rRNA-intervening sequence"/>
    <property type="match status" value="1"/>
</dbReference>
<dbReference type="PANTHER" id="PTHR38471:SF2">
    <property type="entry name" value="FOUR HELIX BUNDLE PROTEIN"/>
    <property type="match status" value="1"/>
</dbReference>
<dbReference type="Pfam" id="PF05635">
    <property type="entry name" value="23S_rRNA_IVP"/>
    <property type="match status" value="1"/>
</dbReference>
<organism evidence="1 2">
    <name type="scientific">Candidatus Woesebacteria bacterium RBG_16_39_8b</name>
    <dbReference type="NCBI Taxonomy" id="1802482"/>
    <lineage>
        <taxon>Bacteria</taxon>
        <taxon>Candidatus Woeseibacteriota</taxon>
    </lineage>
</organism>
<evidence type="ECO:0000313" key="2">
    <source>
        <dbReference type="Proteomes" id="UP000179013"/>
    </source>
</evidence>
<name>A0A1F7XGX0_9BACT</name>